<dbReference type="InterPro" id="IPR011335">
    <property type="entry name" value="Restrct_endonuc-II-like"/>
</dbReference>
<dbReference type="AlphaFoldDB" id="A0A2P4Q536"/>
<dbReference type="VEuPathDB" id="FungiDB:RhiirFUN_025871"/>
<dbReference type="Pfam" id="PF05685">
    <property type="entry name" value="Uma2"/>
    <property type="match status" value="1"/>
</dbReference>
<dbReference type="SUPFAM" id="SSF52980">
    <property type="entry name" value="Restriction endonuclease-like"/>
    <property type="match status" value="1"/>
</dbReference>
<dbReference type="EMBL" id="AUPC02000092">
    <property type="protein sequence ID" value="POG72712.1"/>
    <property type="molecule type" value="Genomic_DNA"/>
</dbReference>
<protein>
    <recommendedName>
        <fullName evidence="1">Putative restriction endonuclease domain-containing protein</fullName>
    </recommendedName>
</protein>
<gene>
    <name evidence="2" type="ORF">GLOIN_2v1840344</name>
</gene>
<reference evidence="2 3" key="1">
    <citation type="journal article" date="2013" name="Proc. Natl. Acad. Sci. U.S.A.">
        <title>Genome of an arbuscular mycorrhizal fungus provides insight into the oldest plant symbiosis.</title>
        <authorList>
            <person name="Tisserant E."/>
            <person name="Malbreil M."/>
            <person name="Kuo A."/>
            <person name="Kohler A."/>
            <person name="Symeonidi A."/>
            <person name="Balestrini R."/>
            <person name="Charron P."/>
            <person name="Duensing N."/>
            <person name="Frei Dit Frey N."/>
            <person name="Gianinazzi-Pearson V."/>
            <person name="Gilbert L.B."/>
            <person name="Handa Y."/>
            <person name="Herr J.R."/>
            <person name="Hijri M."/>
            <person name="Koul R."/>
            <person name="Kawaguchi M."/>
            <person name="Krajinski F."/>
            <person name="Lammers P.J."/>
            <person name="Masclaux F.G."/>
            <person name="Murat C."/>
            <person name="Morin E."/>
            <person name="Ndikumana S."/>
            <person name="Pagni M."/>
            <person name="Petitpierre D."/>
            <person name="Requena N."/>
            <person name="Rosikiewicz P."/>
            <person name="Riley R."/>
            <person name="Saito K."/>
            <person name="San Clemente H."/>
            <person name="Shapiro H."/>
            <person name="van Tuinen D."/>
            <person name="Becard G."/>
            <person name="Bonfante P."/>
            <person name="Paszkowski U."/>
            <person name="Shachar-Hill Y.Y."/>
            <person name="Tuskan G.A."/>
            <person name="Young P.W."/>
            <person name="Sanders I.R."/>
            <person name="Henrissat B."/>
            <person name="Rensing S.A."/>
            <person name="Grigoriev I.V."/>
            <person name="Corradi N."/>
            <person name="Roux C."/>
            <person name="Martin F."/>
        </authorList>
    </citation>
    <scope>NUCLEOTIDE SEQUENCE [LARGE SCALE GENOMIC DNA]</scope>
    <source>
        <strain evidence="2 3">DAOM 197198</strain>
    </source>
</reference>
<feature type="domain" description="Putative restriction endonuclease" evidence="1">
    <location>
        <begin position="21"/>
        <end position="202"/>
    </location>
</feature>
<evidence type="ECO:0000313" key="3">
    <source>
        <dbReference type="Proteomes" id="UP000018888"/>
    </source>
</evidence>
<reference evidence="2 3" key="2">
    <citation type="journal article" date="2018" name="New Phytol.">
        <title>High intraspecific genome diversity in the model arbuscular mycorrhizal symbiont Rhizophagus irregularis.</title>
        <authorList>
            <person name="Chen E.C.H."/>
            <person name="Morin E."/>
            <person name="Beaudet D."/>
            <person name="Noel J."/>
            <person name="Yildirir G."/>
            <person name="Ndikumana S."/>
            <person name="Charron P."/>
            <person name="St-Onge C."/>
            <person name="Giorgi J."/>
            <person name="Kruger M."/>
            <person name="Marton T."/>
            <person name="Ropars J."/>
            <person name="Grigoriev I.V."/>
            <person name="Hainaut M."/>
            <person name="Henrissat B."/>
            <person name="Roux C."/>
            <person name="Martin F."/>
            <person name="Corradi N."/>
        </authorList>
    </citation>
    <scope>NUCLEOTIDE SEQUENCE [LARGE SCALE GENOMIC DNA]</scope>
    <source>
        <strain evidence="2 3">DAOM 197198</strain>
    </source>
</reference>
<proteinExistence type="predicted"/>
<dbReference type="InterPro" id="IPR008538">
    <property type="entry name" value="Uma2"/>
</dbReference>
<dbReference type="Proteomes" id="UP000018888">
    <property type="component" value="Unassembled WGS sequence"/>
</dbReference>
<accession>A0A2P4Q536</accession>
<name>A0A2P4Q536_RHIID</name>
<evidence type="ECO:0000259" key="1">
    <source>
        <dbReference type="Pfam" id="PF05685"/>
    </source>
</evidence>
<keyword evidence="3" id="KW-1185">Reference proteome</keyword>
<comment type="caution">
    <text evidence="2">The sequence shown here is derived from an EMBL/GenBank/DDBJ whole genome shotgun (WGS) entry which is preliminary data.</text>
</comment>
<dbReference type="GO" id="GO:0006302">
    <property type="term" value="P:double-strand break repair"/>
    <property type="evidence" value="ECO:0007669"/>
    <property type="project" value="UniProtKB-ARBA"/>
</dbReference>
<evidence type="ECO:0000313" key="2">
    <source>
        <dbReference type="EMBL" id="POG72712.1"/>
    </source>
</evidence>
<sequence>MSEPENLDLNKLNLTRTYTPEELEQINKYLKVRTNFEDGRLISLPQTPIAHEAVVHEISRQLGNWNIDTCQNGVVTTSQGAFNFSTTAPRKIRAPHVAFTSADTYNSLNAKQLWTLHGRPFTPIFVAEVVNSTSDQILNEVDNRFKNDYFAMGTSVELGWLIDTKKSMICTYKKNNNEIIRNNCKWEDLDGGDTLPGFTLNISIIENIVSQECNEIEDKCPYCDKHFFQVFAMLKHIARDFLVSLFFFVGWLPDFWRLRRAWDTVVRLLESGNLDEPGLRSN</sequence>
<dbReference type="Gene3D" id="3.90.1570.10">
    <property type="entry name" value="tt1808, chain A"/>
    <property type="match status" value="1"/>
</dbReference>
<dbReference type="InterPro" id="IPR012296">
    <property type="entry name" value="Nuclease_put_TT1808"/>
</dbReference>
<organism evidence="2 3">
    <name type="scientific">Rhizophagus irregularis (strain DAOM 181602 / DAOM 197198 / MUCL 43194)</name>
    <name type="common">Arbuscular mycorrhizal fungus</name>
    <name type="synonym">Glomus intraradices</name>
    <dbReference type="NCBI Taxonomy" id="747089"/>
    <lineage>
        <taxon>Eukaryota</taxon>
        <taxon>Fungi</taxon>
        <taxon>Fungi incertae sedis</taxon>
        <taxon>Mucoromycota</taxon>
        <taxon>Glomeromycotina</taxon>
        <taxon>Glomeromycetes</taxon>
        <taxon>Glomerales</taxon>
        <taxon>Glomeraceae</taxon>
        <taxon>Rhizophagus</taxon>
    </lineage>
</organism>